<proteinExistence type="predicted"/>
<keyword evidence="2" id="KW-0489">Methyltransferase</keyword>
<dbReference type="Proteomes" id="UP001597183">
    <property type="component" value="Unassembled WGS sequence"/>
</dbReference>
<gene>
    <name evidence="2" type="ORF">ACFQ5G_49490</name>
</gene>
<dbReference type="EMBL" id="JBHTMK010000067">
    <property type="protein sequence ID" value="MFD1373415.1"/>
    <property type="molecule type" value="Genomic_DNA"/>
</dbReference>
<dbReference type="RefSeq" id="WP_317796731.1">
    <property type="nucleotide sequence ID" value="NZ_AP028461.1"/>
</dbReference>
<dbReference type="InterPro" id="IPR029063">
    <property type="entry name" value="SAM-dependent_MTases_sf"/>
</dbReference>
<evidence type="ECO:0000259" key="1">
    <source>
        <dbReference type="Pfam" id="PF08241"/>
    </source>
</evidence>
<dbReference type="Gene3D" id="3.40.50.150">
    <property type="entry name" value="Vaccinia Virus protein VP39"/>
    <property type="match status" value="1"/>
</dbReference>
<sequence>MEPLTDESLTRPAEDPLYRMNPATVLVGTGSGFILLRQIDGGRSAVTRVSRGELYDLVTHFNQPRTAASWLARRPGREQSAVQILESALARGVLLPADEMAVVPESTPEELDAVLESLIVDMARLRTRLRTANKADLAEIHNESDIPPGQVFQLFHLLIGDLATGVSKQLTERIRAAAGELRDSSTEPLRLHLGCGSHRMTGWVNIDLFGTGADLHLDVRDGLPFQDCSAGAAYIAHLLEHLEFPEEAMSVLQECRRVLQPGGTIRLAVPDVRSFATAYVHRSDAFFSRFQELWERPAAPSQLASFLHYAGAGEFPWVGDRHRFGYDEETLAALLRSAGFVDVRRCLPGDSSIGDPELDYSWANSASSGGLPYSLIMEAGVPGS</sequence>
<protein>
    <submittedName>
        <fullName evidence="2">Class I SAM-dependent methyltransferase</fullName>
    </submittedName>
</protein>
<reference evidence="3" key="1">
    <citation type="journal article" date="2019" name="Int. J. Syst. Evol. Microbiol.">
        <title>The Global Catalogue of Microorganisms (GCM) 10K type strain sequencing project: providing services to taxonomists for standard genome sequencing and annotation.</title>
        <authorList>
            <consortium name="The Broad Institute Genomics Platform"/>
            <consortium name="The Broad Institute Genome Sequencing Center for Infectious Disease"/>
            <person name="Wu L."/>
            <person name="Ma J."/>
        </authorList>
    </citation>
    <scope>NUCLEOTIDE SEQUENCE [LARGE SCALE GENOMIC DNA]</scope>
    <source>
        <strain evidence="3">CCM 7526</strain>
    </source>
</reference>
<comment type="caution">
    <text evidence="2">The sequence shown here is derived from an EMBL/GenBank/DDBJ whole genome shotgun (WGS) entry which is preliminary data.</text>
</comment>
<evidence type="ECO:0000313" key="2">
    <source>
        <dbReference type="EMBL" id="MFD1373415.1"/>
    </source>
</evidence>
<accession>A0ABW4AT45</accession>
<keyword evidence="3" id="KW-1185">Reference proteome</keyword>
<dbReference type="SUPFAM" id="SSF53335">
    <property type="entry name" value="S-adenosyl-L-methionine-dependent methyltransferases"/>
    <property type="match status" value="1"/>
</dbReference>
<organism evidence="2 3">
    <name type="scientific">Actinoplanes sichuanensis</name>
    <dbReference type="NCBI Taxonomy" id="512349"/>
    <lineage>
        <taxon>Bacteria</taxon>
        <taxon>Bacillati</taxon>
        <taxon>Actinomycetota</taxon>
        <taxon>Actinomycetes</taxon>
        <taxon>Micromonosporales</taxon>
        <taxon>Micromonosporaceae</taxon>
        <taxon>Actinoplanes</taxon>
    </lineage>
</organism>
<dbReference type="InterPro" id="IPR013216">
    <property type="entry name" value="Methyltransf_11"/>
</dbReference>
<dbReference type="GO" id="GO:0008168">
    <property type="term" value="F:methyltransferase activity"/>
    <property type="evidence" value="ECO:0007669"/>
    <property type="project" value="UniProtKB-KW"/>
</dbReference>
<evidence type="ECO:0000313" key="3">
    <source>
        <dbReference type="Proteomes" id="UP001597183"/>
    </source>
</evidence>
<name>A0ABW4AT45_9ACTN</name>
<feature type="domain" description="Methyltransferase type 11" evidence="1">
    <location>
        <begin position="216"/>
        <end position="265"/>
    </location>
</feature>
<keyword evidence="2" id="KW-0808">Transferase</keyword>
<dbReference type="Pfam" id="PF08241">
    <property type="entry name" value="Methyltransf_11"/>
    <property type="match status" value="1"/>
</dbReference>
<dbReference type="GO" id="GO:0032259">
    <property type="term" value="P:methylation"/>
    <property type="evidence" value="ECO:0007669"/>
    <property type="project" value="UniProtKB-KW"/>
</dbReference>